<keyword evidence="5" id="KW-0010">Activator</keyword>
<dbReference type="InterPro" id="IPR012340">
    <property type="entry name" value="NA-bd_OB-fold"/>
</dbReference>
<dbReference type="InterPro" id="IPR012156">
    <property type="entry name" value="Cold_shock_CspA"/>
</dbReference>
<proteinExistence type="predicted"/>
<evidence type="ECO:0000256" key="2">
    <source>
        <dbReference type="ARBA" id="ARBA00022490"/>
    </source>
</evidence>
<reference evidence="8 9" key="1">
    <citation type="submission" date="2020-06" db="EMBL/GenBank/DDBJ databases">
        <title>Draft genome sequence of Candidatus Phytoplasma pruni (X-disease group, subgroup 16SrIII-B) strain ChTDIII from Argentina.</title>
        <authorList>
            <person name="Fernandez F.D."/>
            <person name="Zuebert C."/>
            <person name="Huettel B."/>
            <person name="Kube M."/>
            <person name="Conci L.R."/>
        </authorList>
    </citation>
    <scope>NUCLEOTIDE SEQUENCE [LARGE SCALE GENOMIC DNA]</scope>
    <source>
        <strain evidence="8 9">ChTDIII</strain>
    </source>
</reference>
<dbReference type="CDD" id="cd04458">
    <property type="entry name" value="CSP_CDS"/>
    <property type="match status" value="1"/>
</dbReference>
<evidence type="ECO:0000313" key="8">
    <source>
        <dbReference type="EMBL" id="NWN45701.1"/>
    </source>
</evidence>
<evidence type="ECO:0000259" key="7">
    <source>
        <dbReference type="PROSITE" id="PS51857"/>
    </source>
</evidence>
<dbReference type="Gene3D" id="2.40.50.140">
    <property type="entry name" value="Nucleic acid-binding proteins"/>
    <property type="match status" value="1"/>
</dbReference>
<dbReference type="Pfam" id="PF00313">
    <property type="entry name" value="CSD"/>
    <property type="match status" value="1"/>
</dbReference>
<dbReference type="SMART" id="SM00357">
    <property type="entry name" value="CSP"/>
    <property type="match status" value="1"/>
</dbReference>
<dbReference type="InterPro" id="IPR002059">
    <property type="entry name" value="CSP_DNA-bd"/>
</dbReference>
<dbReference type="Proteomes" id="UP000568109">
    <property type="component" value="Unassembled WGS sequence"/>
</dbReference>
<dbReference type="PANTHER" id="PTHR46565">
    <property type="entry name" value="COLD SHOCK DOMAIN PROTEIN 2"/>
    <property type="match status" value="1"/>
</dbReference>
<dbReference type="PANTHER" id="PTHR46565:SF20">
    <property type="entry name" value="COLD SHOCK DOMAIN-CONTAINING PROTEIN 4"/>
    <property type="match status" value="1"/>
</dbReference>
<evidence type="ECO:0000256" key="6">
    <source>
        <dbReference type="ARBA" id="ARBA00023163"/>
    </source>
</evidence>
<dbReference type="EMBL" id="JABUOH010000030">
    <property type="protein sequence ID" value="NWN45701.1"/>
    <property type="molecule type" value="Genomic_DNA"/>
</dbReference>
<name>A0A851HCD0_9MOLU</name>
<evidence type="ECO:0000256" key="4">
    <source>
        <dbReference type="ARBA" id="ARBA00023125"/>
    </source>
</evidence>
<dbReference type="InterPro" id="IPR011129">
    <property type="entry name" value="CSD"/>
</dbReference>
<comment type="caution">
    <text evidence="8">The sequence shown here is derived from an EMBL/GenBank/DDBJ whole genome shotgun (WGS) entry which is preliminary data.</text>
</comment>
<protein>
    <submittedName>
        <fullName evidence="8">Cold shock domain-containing protein</fullName>
    </submittedName>
</protein>
<organism evidence="8 9">
    <name type="scientific">Candidatus Phytoplasma pruni</name>
    <dbReference type="NCBI Taxonomy" id="479893"/>
    <lineage>
        <taxon>Bacteria</taxon>
        <taxon>Bacillati</taxon>
        <taxon>Mycoplasmatota</taxon>
        <taxon>Mollicutes</taxon>
        <taxon>Acholeplasmatales</taxon>
        <taxon>Acholeplasmataceae</taxon>
        <taxon>Candidatus Phytoplasma</taxon>
        <taxon>16SrIII (X-disease group)</taxon>
    </lineage>
</organism>
<comment type="subcellular location">
    <subcellularLocation>
        <location evidence="1">Cytoplasm</location>
    </subcellularLocation>
</comment>
<keyword evidence="3" id="KW-0805">Transcription regulation</keyword>
<dbReference type="GO" id="GO:0005737">
    <property type="term" value="C:cytoplasm"/>
    <property type="evidence" value="ECO:0007669"/>
    <property type="project" value="UniProtKB-SubCell"/>
</dbReference>
<dbReference type="PIRSF" id="PIRSF002599">
    <property type="entry name" value="Cold_shock_A"/>
    <property type="match status" value="1"/>
</dbReference>
<feature type="domain" description="CSD" evidence="7">
    <location>
        <begin position="5"/>
        <end position="84"/>
    </location>
</feature>
<dbReference type="PROSITE" id="PS51857">
    <property type="entry name" value="CSD_2"/>
    <property type="match status" value="1"/>
</dbReference>
<evidence type="ECO:0000313" key="9">
    <source>
        <dbReference type="Proteomes" id="UP000568109"/>
    </source>
</evidence>
<keyword evidence="2" id="KW-0963">Cytoplasm</keyword>
<evidence type="ECO:0000256" key="1">
    <source>
        <dbReference type="ARBA" id="ARBA00004496"/>
    </source>
</evidence>
<keyword evidence="6" id="KW-0804">Transcription</keyword>
<gene>
    <name evidence="8" type="ORF">HR065_01200</name>
</gene>
<dbReference type="SUPFAM" id="SSF50249">
    <property type="entry name" value="Nucleic acid-binding proteins"/>
    <property type="match status" value="1"/>
</dbReference>
<dbReference type="RefSeq" id="WP_178734101.1">
    <property type="nucleotide sequence ID" value="NZ_JABUOH010000030.1"/>
</dbReference>
<accession>A0A851HCD0</accession>
<evidence type="ECO:0000256" key="5">
    <source>
        <dbReference type="ARBA" id="ARBA00023159"/>
    </source>
</evidence>
<evidence type="ECO:0000256" key="3">
    <source>
        <dbReference type="ARBA" id="ARBA00023015"/>
    </source>
</evidence>
<dbReference type="GO" id="GO:0003677">
    <property type="term" value="F:DNA binding"/>
    <property type="evidence" value="ECO:0007669"/>
    <property type="project" value="UniProtKB-KW"/>
</dbReference>
<dbReference type="AlphaFoldDB" id="A0A851HCD0"/>
<keyword evidence="4" id="KW-0238">DNA-binding</keyword>
<keyword evidence="9" id="KW-1185">Reference proteome</keyword>
<sequence>MEQKRFQGNVKWFSFDKGYGFIQLITDEPKVEGKKDDIFFHYTSIQLDNSEYRTDGYRSLKEGEKVEFTIQEVNGRTQAVDIVKVK</sequence>